<dbReference type="GO" id="GO:0004462">
    <property type="term" value="F:lactoylglutathione lyase activity"/>
    <property type="evidence" value="ECO:0007669"/>
    <property type="project" value="InterPro"/>
</dbReference>
<protein>
    <submittedName>
        <fullName evidence="3">Catechol 2,3-dioxygenase</fullName>
    </submittedName>
</protein>
<feature type="domain" description="VOC" evidence="2">
    <location>
        <begin position="7"/>
        <end position="133"/>
    </location>
</feature>
<evidence type="ECO:0000256" key="1">
    <source>
        <dbReference type="ARBA" id="ARBA00022723"/>
    </source>
</evidence>
<name>A0A1I6BGV7_9GAMM</name>
<dbReference type="PROSITE" id="PS00934">
    <property type="entry name" value="GLYOXALASE_I_1"/>
    <property type="match status" value="1"/>
</dbReference>
<dbReference type="Gene3D" id="3.10.180.10">
    <property type="entry name" value="2,3-Dihydroxybiphenyl 1,2-Dioxygenase, domain 1"/>
    <property type="match status" value="1"/>
</dbReference>
<sequence length="143" mass="15912">MNFTNLRLDHIGIRVTDLAMAEAFYARLGFQRDPEEFAPAARACGLKHPTGLRIHLIYNGEAAQAGNVLLDAPVKYPGYTHAAFIIDSMDELVAWLHREQIPISEGPLVMGHGRRNVCFIRDPDRNVLEFNEILDRAATSAGV</sequence>
<dbReference type="InterPro" id="IPR018146">
    <property type="entry name" value="Glyoxalase_1_CS"/>
</dbReference>
<dbReference type="GO" id="GO:0051213">
    <property type="term" value="F:dioxygenase activity"/>
    <property type="evidence" value="ECO:0007669"/>
    <property type="project" value="UniProtKB-KW"/>
</dbReference>
<dbReference type="PROSITE" id="PS51819">
    <property type="entry name" value="VOC"/>
    <property type="match status" value="1"/>
</dbReference>
<dbReference type="GO" id="GO:0046872">
    <property type="term" value="F:metal ion binding"/>
    <property type="evidence" value="ECO:0007669"/>
    <property type="project" value="UniProtKB-KW"/>
</dbReference>
<dbReference type="EMBL" id="FOYD01000004">
    <property type="protein sequence ID" value="SFQ80144.1"/>
    <property type="molecule type" value="Genomic_DNA"/>
</dbReference>
<gene>
    <name evidence="3" type="ORF">SAMN05216578_10433</name>
</gene>
<dbReference type="CDD" id="cd06587">
    <property type="entry name" value="VOC"/>
    <property type="match status" value="1"/>
</dbReference>
<dbReference type="STRING" id="1002526.SAMN05216578_10433"/>
<keyword evidence="3" id="KW-0560">Oxidoreductase</keyword>
<dbReference type="Pfam" id="PF00903">
    <property type="entry name" value="Glyoxalase"/>
    <property type="match status" value="1"/>
</dbReference>
<organism evidence="3 4">
    <name type="scientific">Halopseudomonas formosensis</name>
    <dbReference type="NCBI Taxonomy" id="1002526"/>
    <lineage>
        <taxon>Bacteria</taxon>
        <taxon>Pseudomonadati</taxon>
        <taxon>Pseudomonadota</taxon>
        <taxon>Gammaproteobacteria</taxon>
        <taxon>Pseudomonadales</taxon>
        <taxon>Pseudomonadaceae</taxon>
        <taxon>Halopseudomonas</taxon>
    </lineage>
</organism>
<keyword evidence="3" id="KW-0223">Dioxygenase</keyword>
<dbReference type="AlphaFoldDB" id="A0A1I6BGV7"/>
<evidence type="ECO:0000313" key="4">
    <source>
        <dbReference type="Proteomes" id="UP000242815"/>
    </source>
</evidence>
<keyword evidence="1" id="KW-0479">Metal-binding</keyword>
<dbReference type="RefSeq" id="WP_090538461.1">
    <property type="nucleotide sequence ID" value="NZ_FOYD01000004.1"/>
</dbReference>
<reference evidence="3 4" key="1">
    <citation type="submission" date="2016-10" db="EMBL/GenBank/DDBJ databases">
        <authorList>
            <person name="de Groot N.N."/>
        </authorList>
    </citation>
    <scope>NUCLEOTIDE SEQUENCE [LARGE SCALE GENOMIC DNA]</scope>
    <source>
        <strain evidence="3 4">JCM 18415</strain>
    </source>
</reference>
<evidence type="ECO:0000259" key="2">
    <source>
        <dbReference type="PROSITE" id="PS51819"/>
    </source>
</evidence>
<evidence type="ECO:0000313" key="3">
    <source>
        <dbReference type="EMBL" id="SFQ80144.1"/>
    </source>
</evidence>
<dbReference type="InterPro" id="IPR004360">
    <property type="entry name" value="Glyas_Fos-R_dOase_dom"/>
</dbReference>
<dbReference type="OrthoDB" id="9812656at2"/>
<dbReference type="InterPro" id="IPR037523">
    <property type="entry name" value="VOC_core"/>
</dbReference>
<dbReference type="SUPFAM" id="SSF54593">
    <property type="entry name" value="Glyoxalase/Bleomycin resistance protein/Dihydroxybiphenyl dioxygenase"/>
    <property type="match status" value="1"/>
</dbReference>
<proteinExistence type="predicted"/>
<accession>A0A1I6BGV7</accession>
<dbReference type="Proteomes" id="UP000242815">
    <property type="component" value="Unassembled WGS sequence"/>
</dbReference>
<dbReference type="InterPro" id="IPR029068">
    <property type="entry name" value="Glyas_Bleomycin-R_OHBP_Dase"/>
</dbReference>